<dbReference type="Gramene" id="AET4Gv20119800.2">
    <property type="protein sequence ID" value="AET4Gv20119800.2"/>
    <property type="gene ID" value="AET4Gv20119800"/>
</dbReference>
<dbReference type="InterPro" id="IPR044294">
    <property type="entry name" value="Lipase-like"/>
</dbReference>
<protein>
    <recommendedName>
        <fullName evidence="1">DUF676 domain-containing protein</fullName>
    </recommendedName>
</protein>
<accession>A0A453H9G9</accession>
<reference evidence="3" key="2">
    <citation type="journal article" date="2017" name="Nat. Plants">
        <title>The Aegilops tauschii genome reveals multiple impacts of transposons.</title>
        <authorList>
            <person name="Zhao G."/>
            <person name="Zou C."/>
            <person name="Li K."/>
            <person name="Wang K."/>
            <person name="Li T."/>
            <person name="Gao L."/>
            <person name="Zhang X."/>
            <person name="Wang H."/>
            <person name="Yang Z."/>
            <person name="Liu X."/>
            <person name="Jiang W."/>
            <person name="Mao L."/>
            <person name="Kong X."/>
            <person name="Jiao Y."/>
            <person name="Jia J."/>
        </authorList>
    </citation>
    <scope>NUCLEOTIDE SEQUENCE [LARGE SCALE GENOMIC DNA]</scope>
    <source>
        <strain evidence="3">cv. AL8/78</strain>
    </source>
</reference>
<dbReference type="EnsemblPlants" id="AET4Gv20119800.2">
    <property type="protein sequence ID" value="AET4Gv20119800.2"/>
    <property type="gene ID" value="AET4Gv20119800"/>
</dbReference>
<name>A0A453H9G9_AEGTS</name>
<evidence type="ECO:0000313" key="3">
    <source>
        <dbReference type="Proteomes" id="UP000015105"/>
    </source>
</evidence>
<dbReference type="PANTHER" id="PTHR12482">
    <property type="entry name" value="LIPASE ROG1-RELATED-RELATED"/>
    <property type="match status" value="1"/>
</dbReference>
<dbReference type="AlphaFoldDB" id="A0A453H9G9"/>
<reference evidence="2" key="4">
    <citation type="submission" date="2019-03" db="UniProtKB">
        <authorList>
            <consortium name="EnsemblPlants"/>
        </authorList>
    </citation>
    <scope>IDENTIFICATION</scope>
</reference>
<dbReference type="InterPro" id="IPR007751">
    <property type="entry name" value="DUF676_lipase-like"/>
</dbReference>
<reference evidence="3" key="1">
    <citation type="journal article" date="2014" name="Science">
        <title>Ancient hybridizations among the ancestral genomes of bread wheat.</title>
        <authorList>
            <consortium name="International Wheat Genome Sequencing Consortium,"/>
            <person name="Marcussen T."/>
            <person name="Sandve S.R."/>
            <person name="Heier L."/>
            <person name="Spannagl M."/>
            <person name="Pfeifer M."/>
            <person name="Jakobsen K.S."/>
            <person name="Wulff B.B."/>
            <person name="Steuernagel B."/>
            <person name="Mayer K.F."/>
            <person name="Olsen O.A."/>
        </authorList>
    </citation>
    <scope>NUCLEOTIDE SEQUENCE [LARGE SCALE GENOMIC DNA]</scope>
    <source>
        <strain evidence="3">cv. AL8/78</strain>
    </source>
</reference>
<keyword evidence="3" id="KW-1185">Reference proteome</keyword>
<dbReference type="InterPro" id="IPR029058">
    <property type="entry name" value="AB_hydrolase_fold"/>
</dbReference>
<dbReference type="SUPFAM" id="SSF53474">
    <property type="entry name" value="alpha/beta-Hydrolases"/>
    <property type="match status" value="1"/>
</dbReference>
<dbReference type="PANTHER" id="PTHR12482:SF41">
    <property type="entry name" value="ALPHA_BETA-HYDROLASES SUPERFAMILY PROTEIN"/>
    <property type="match status" value="1"/>
</dbReference>
<sequence length="328" mass="37312">HLIVTVNGIVGSAENWGYAAKHFIRKHPEDVVVHCSGCNSATRTFDGVDVMGRRLAEEVLSVVKCRPELQKISFVAHSLGGLIARYAIALLYEPATQTDCHEEYEKDVSDARSNQPMGQGKIAGLEPMNFITFATPHLGTRSHKQMPLLRGSYRLEKMAFGMSWLAGRSGKHLFLKDVEDEKPPLLLQMVTDYGDLHFISALRSFRRCVAYSNVCGDFVVGWKTSSIRCQHELPKVMIYLLSAHIWSVTGFLCFKIVWHQKEDFVDDVRYPHVVYVEKPKVRDVDFSDEMIYQAKTTSEMEGKILNWSYSSTRLSMMMYCLLSKEART</sequence>
<organism evidence="2 3">
    <name type="scientific">Aegilops tauschii subsp. strangulata</name>
    <name type="common">Goatgrass</name>
    <dbReference type="NCBI Taxonomy" id="200361"/>
    <lineage>
        <taxon>Eukaryota</taxon>
        <taxon>Viridiplantae</taxon>
        <taxon>Streptophyta</taxon>
        <taxon>Embryophyta</taxon>
        <taxon>Tracheophyta</taxon>
        <taxon>Spermatophyta</taxon>
        <taxon>Magnoliopsida</taxon>
        <taxon>Liliopsida</taxon>
        <taxon>Poales</taxon>
        <taxon>Poaceae</taxon>
        <taxon>BOP clade</taxon>
        <taxon>Pooideae</taxon>
        <taxon>Triticodae</taxon>
        <taxon>Triticeae</taxon>
        <taxon>Triticinae</taxon>
        <taxon>Aegilops</taxon>
    </lineage>
</organism>
<proteinExistence type="predicted"/>
<dbReference type="Proteomes" id="UP000015105">
    <property type="component" value="Chromosome 4D"/>
</dbReference>
<feature type="domain" description="DUF676" evidence="1">
    <location>
        <begin position="1"/>
        <end position="224"/>
    </location>
</feature>
<evidence type="ECO:0000259" key="1">
    <source>
        <dbReference type="Pfam" id="PF05057"/>
    </source>
</evidence>
<dbReference type="Gene3D" id="3.40.50.1820">
    <property type="entry name" value="alpha/beta hydrolase"/>
    <property type="match status" value="1"/>
</dbReference>
<evidence type="ECO:0000313" key="2">
    <source>
        <dbReference type="EnsemblPlants" id="AET4Gv20119800.2"/>
    </source>
</evidence>
<reference evidence="2" key="5">
    <citation type="journal article" date="2021" name="G3 (Bethesda)">
        <title>Aegilops tauschii genome assembly Aet v5.0 features greater sequence contiguity and improved annotation.</title>
        <authorList>
            <person name="Wang L."/>
            <person name="Zhu T."/>
            <person name="Rodriguez J.C."/>
            <person name="Deal K.R."/>
            <person name="Dubcovsky J."/>
            <person name="McGuire P.E."/>
            <person name="Lux T."/>
            <person name="Spannagl M."/>
            <person name="Mayer K.F.X."/>
            <person name="Baldrich P."/>
            <person name="Meyers B.C."/>
            <person name="Huo N."/>
            <person name="Gu Y.Q."/>
            <person name="Zhou H."/>
            <person name="Devos K.M."/>
            <person name="Bennetzen J.L."/>
            <person name="Unver T."/>
            <person name="Budak H."/>
            <person name="Gulick P.J."/>
            <person name="Galiba G."/>
            <person name="Kalapos B."/>
            <person name="Nelson D.R."/>
            <person name="Li P."/>
            <person name="You F.M."/>
            <person name="Luo M.C."/>
            <person name="Dvorak J."/>
        </authorList>
    </citation>
    <scope>NUCLEOTIDE SEQUENCE [LARGE SCALE GENOMIC DNA]</scope>
    <source>
        <strain evidence="2">cv. AL8/78</strain>
    </source>
</reference>
<reference evidence="2" key="3">
    <citation type="journal article" date="2017" name="Nature">
        <title>Genome sequence of the progenitor of the wheat D genome Aegilops tauschii.</title>
        <authorList>
            <person name="Luo M.C."/>
            <person name="Gu Y.Q."/>
            <person name="Puiu D."/>
            <person name="Wang H."/>
            <person name="Twardziok S.O."/>
            <person name="Deal K.R."/>
            <person name="Huo N."/>
            <person name="Zhu T."/>
            <person name="Wang L."/>
            <person name="Wang Y."/>
            <person name="McGuire P.E."/>
            <person name="Liu S."/>
            <person name="Long H."/>
            <person name="Ramasamy R.K."/>
            <person name="Rodriguez J.C."/>
            <person name="Van S.L."/>
            <person name="Yuan L."/>
            <person name="Wang Z."/>
            <person name="Xia Z."/>
            <person name="Xiao L."/>
            <person name="Anderson O.D."/>
            <person name="Ouyang S."/>
            <person name="Liang Y."/>
            <person name="Zimin A.V."/>
            <person name="Pertea G."/>
            <person name="Qi P."/>
            <person name="Bennetzen J.L."/>
            <person name="Dai X."/>
            <person name="Dawson M.W."/>
            <person name="Muller H.G."/>
            <person name="Kugler K."/>
            <person name="Rivarola-Duarte L."/>
            <person name="Spannagl M."/>
            <person name="Mayer K.F.X."/>
            <person name="Lu F.H."/>
            <person name="Bevan M.W."/>
            <person name="Leroy P."/>
            <person name="Li P."/>
            <person name="You F.M."/>
            <person name="Sun Q."/>
            <person name="Liu Z."/>
            <person name="Lyons E."/>
            <person name="Wicker T."/>
            <person name="Salzberg S.L."/>
            <person name="Devos K.M."/>
            <person name="Dvorak J."/>
        </authorList>
    </citation>
    <scope>NUCLEOTIDE SEQUENCE [LARGE SCALE GENOMIC DNA]</scope>
    <source>
        <strain evidence="2">cv. AL8/78</strain>
    </source>
</reference>
<dbReference type="Pfam" id="PF05057">
    <property type="entry name" value="DUF676"/>
    <property type="match status" value="1"/>
</dbReference>